<dbReference type="Gene3D" id="3.30.300.20">
    <property type="match status" value="1"/>
</dbReference>
<dbReference type="SUPFAM" id="SSF82784">
    <property type="entry name" value="OsmC-like"/>
    <property type="match status" value="1"/>
</dbReference>
<dbReference type="InterPro" id="IPR036102">
    <property type="entry name" value="OsmC/Ohrsf"/>
</dbReference>
<dbReference type="RefSeq" id="WP_304435326.1">
    <property type="nucleotide sequence ID" value="NZ_JAUKUC010000001.1"/>
</dbReference>
<proteinExistence type="predicted"/>
<reference evidence="1" key="1">
    <citation type="journal article" date="2014" name="Int. J. Syst. Evol. Microbiol.">
        <title>Complete genome of a new Firmicutes species belonging to the dominant human colonic microbiota ('Ruminococcus bicirculans') reveals two chromosomes and a selective capacity to utilize plant glucans.</title>
        <authorList>
            <consortium name="NISC Comparative Sequencing Program"/>
            <person name="Wegmann U."/>
            <person name="Louis P."/>
            <person name="Goesmann A."/>
            <person name="Henrissat B."/>
            <person name="Duncan S.H."/>
            <person name="Flint H.J."/>
        </authorList>
    </citation>
    <scope>NUCLEOTIDE SEQUENCE</scope>
    <source>
        <strain evidence="1">CECT 8869</strain>
    </source>
</reference>
<protein>
    <submittedName>
        <fullName evidence="1">OsmC family protein</fullName>
    </submittedName>
</protein>
<dbReference type="InterPro" id="IPR015946">
    <property type="entry name" value="KH_dom-like_a/b"/>
</dbReference>
<dbReference type="Pfam" id="PF02566">
    <property type="entry name" value="OsmC"/>
    <property type="match status" value="1"/>
</dbReference>
<evidence type="ECO:0000313" key="1">
    <source>
        <dbReference type="EMBL" id="MDO1512205.1"/>
    </source>
</evidence>
<dbReference type="EMBL" id="JAUKUC010000001">
    <property type="protein sequence ID" value="MDO1512205.1"/>
    <property type="molecule type" value="Genomic_DNA"/>
</dbReference>
<comment type="caution">
    <text evidence="1">The sequence shown here is derived from an EMBL/GenBank/DDBJ whole genome shotgun (WGS) entry which is preliminary data.</text>
</comment>
<reference evidence="1" key="2">
    <citation type="submission" date="2023-06" db="EMBL/GenBank/DDBJ databases">
        <authorList>
            <person name="Lucena T."/>
            <person name="Sun Q."/>
        </authorList>
    </citation>
    <scope>NUCLEOTIDE SEQUENCE</scope>
    <source>
        <strain evidence="1">CECT 8869</strain>
    </source>
</reference>
<dbReference type="Proteomes" id="UP001168579">
    <property type="component" value="Unassembled WGS sequence"/>
</dbReference>
<name>A0ABT8RN33_9FLAO</name>
<organism evidence="1 2">
    <name type="scientific">Maribacter confluentis</name>
    <dbReference type="NCBI Taxonomy" id="1656093"/>
    <lineage>
        <taxon>Bacteria</taxon>
        <taxon>Pseudomonadati</taxon>
        <taxon>Bacteroidota</taxon>
        <taxon>Flavobacteriia</taxon>
        <taxon>Flavobacteriales</taxon>
        <taxon>Flavobacteriaceae</taxon>
        <taxon>Maribacter</taxon>
    </lineage>
</organism>
<sequence>MQYSVTATSTSKLKATVDIKQTTIVFGITPATSETLANPAELFLSSLAACILKNVERFSEFMNFEYTNAVITLSATRLEKPPRMDDINYILHIHSTDQHINLSLLKKNIEKYGTIYNTVMKSCDINGTIEIKTGQPNT</sequence>
<accession>A0ABT8RN33</accession>
<gene>
    <name evidence="1" type="ORF">Q2T41_06000</name>
</gene>
<evidence type="ECO:0000313" key="2">
    <source>
        <dbReference type="Proteomes" id="UP001168579"/>
    </source>
</evidence>
<keyword evidence="2" id="KW-1185">Reference proteome</keyword>
<dbReference type="InterPro" id="IPR003718">
    <property type="entry name" value="OsmC/Ohr_fam"/>
</dbReference>